<feature type="compositionally biased region" description="Basic and acidic residues" evidence="1">
    <location>
        <begin position="352"/>
        <end position="362"/>
    </location>
</feature>
<feature type="compositionally biased region" description="Basic and acidic residues" evidence="1">
    <location>
        <begin position="18"/>
        <end position="29"/>
    </location>
</feature>
<accession>U1HN63</accession>
<dbReference type="eggNOG" id="ENOG502S2AG">
    <property type="taxonomic scope" value="Eukaryota"/>
</dbReference>
<dbReference type="Proteomes" id="UP000019373">
    <property type="component" value="Unassembled WGS sequence"/>
</dbReference>
<proteinExistence type="predicted"/>
<feature type="region of interest" description="Disordered" evidence="1">
    <location>
        <begin position="220"/>
        <end position="368"/>
    </location>
</feature>
<feature type="compositionally biased region" description="Basic and acidic residues" evidence="1">
    <location>
        <begin position="246"/>
        <end position="258"/>
    </location>
</feature>
<feature type="compositionally biased region" description="Basic and acidic residues" evidence="1">
    <location>
        <begin position="220"/>
        <end position="231"/>
    </location>
</feature>
<dbReference type="HOGENOM" id="CLU_047590_1_0_1"/>
<dbReference type="PANTHER" id="PTHR38703">
    <property type="entry name" value="CHROMOSOME 8, WHOLE GENOME SHOTGUN SEQUENCE"/>
    <property type="match status" value="1"/>
</dbReference>
<evidence type="ECO:0000256" key="1">
    <source>
        <dbReference type="SAM" id="MobiDB-lite"/>
    </source>
</evidence>
<evidence type="ECO:0000313" key="2">
    <source>
        <dbReference type="EMBL" id="ERF71785.1"/>
    </source>
</evidence>
<dbReference type="EMBL" id="KE721191">
    <property type="protein sequence ID" value="ERF71785.1"/>
    <property type="molecule type" value="Genomic_DNA"/>
</dbReference>
<dbReference type="GeneID" id="19236755"/>
<keyword evidence="3" id="KW-1185">Reference proteome</keyword>
<sequence length="368" mass="39531">MERAKAAVSEFVGRHGHHDTTVDERQRPAVKHEEIKPIRHEEVQTAIKREVDQDHYHTTVQPIKDREVLPEKHSHQMAGVQSKEFEHAKPQDVKARLDAEAAQFRDTSTTHSTKTTQAVAPTVEAEIVHHHVHETVQPVIEKEIIAPSVVHTTVPVHERHHAAPEYHGTSVLPPKTMSDFKATGQGLTGGTGVMNQDQYEGCPRPYNPEMQLGKTEADADPHLGLRADGTHHGSHTHGPHASDAANKLDPRVDSDRSGGTHAGESTGILVDDHLGGTGAPGSHSAAFGLTPSVHGINNSSGAGDRLGLGHSGEHGDHRINSGTGRVGGTDTTPGHTSSHDTSHKKPSLLDKLNPKKDADGDGKPGFMK</sequence>
<feature type="region of interest" description="Disordered" evidence="1">
    <location>
        <begin position="1"/>
        <end position="29"/>
    </location>
</feature>
<organism evidence="2 3">
    <name type="scientific">Endocarpon pusillum (strain Z07020 / HMAS-L-300199)</name>
    <name type="common">Lichen-forming fungus</name>
    <dbReference type="NCBI Taxonomy" id="1263415"/>
    <lineage>
        <taxon>Eukaryota</taxon>
        <taxon>Fungi</taxon>
        <taxon>Dikarya</taxon>
        <taxon>Ascomycota</taxon>
        <taxon>Pezizomycotina</taxon>
        <taxon>Eurotiomycetes</taxon>
        <taxon>Chaetothyriomycetidae</taxon>
        <taxon>Verrucariales</taxon>
        <taxon>Verrucariaceae</taxon>
        <taxon>Endocarpon</taxon>
    </lineage>
</organism>
<protein>
    <recommendedName>
        <fullName evidence="4">Allergen</fullName>
    </recommendedName>
</protein>
<gene>
    <name evidence="2" type="ORF">EPUS_01700</name>
</gene>
<name>U1HN63_ENDPU</name>
<dbReference type="OrthoDB" id="2118965at2759"/>
<reference evidence="3" key="1">
    <citation type="journal article" date="2014" name="BMC Genomics">
        <title>Genome characteristics reveal the impact of lichenization on lichen-forming fungus Endocarpon pusillum Hedwig (Verrucariales, Ascomycota).</title>
        <authorList>
            <person name="Wang Y.-Y."/>
            <person name="Liu B."/>
            <person name="Zhang X.-Y."/>
            <person name="Zhou Q.-M."/>
            <person name="Zhang T."/>
            <person name="Li H."/>
            <person name="Yu Y.-F."/>
            <person name="Zhang X.-L."/>
            <person name="Hao X.-Y."/>
            <person name="Wang M."/>
            <person name="Wang L."/>
            <person name="Wei J.-C."/>
        </authorList>
    </citation>
    <scope>NUCLEOTIDE SEQUENCE [LARGE SCALE GENOMIC DNA]</scope>
    <source>
        <strain evidence="3">Z07020 / HMAS-L-300199</strain>
    </source>
</reference>
<evidence type="ECO:0008006" key="4">
    <source>
        <dbReference type="Google" id="ProtNLM"/>
    </source>
</evidence>
<dbReference type="RefSeq" id="XP_007802496.1">
    <property type="nucleotide sequence ID" value="XM_007804305.1"/>
</dbReference>
<dbReference type="PANTHER" id="PTHR38703:SF1">
    <property type="entry name" value="ALLERGEN"/>
    <property type="match status" value="1"/>
</dbReference>
<dbReference type="OMA" id="EGCPTFD"/>
<dbReference type="AlphaFoldDB" id="U1HN63"/>
<evidence type="ECO:0000313" key="3">
    <source>
        <dbReference type="Proteomes" id="UP000019373"/>
    </source>
</evidence>